<keyword evidence="1" id="KW-0732">Signal</keyword>
<protein>
    <recommendedName>
        <fullName evidence="2">DOMON domain-containing protein</fullName>
    </recommendedName>
</protein>
<evidence type="ECO:0000313" key="4">
    <source>
        <dbReference type="Proteomes" id="UP000320333"/>
    </source>
</evidence>
<organism evidence="3 4">
    <name type="scientific">Chytriomyces confervae</name>
    <dbReference type="NCBI Taxonomy" id="246404"/>
    <lineage>
        <taxon>Eukaryota</taxon>
        <taxon>Fungi</taxon>
        <taxon>Fungi incertae sedis</taxon>
        <taxon>Chytridiomycota</taxon>
        <taxon>Chytridiomycota incertae sedis</taxon>
        <taxon>Chytridiomycetes</taxon>
        <taxon>Chytridiales</taxon>
        <taxon>Chytriomycetaceae</taxon>
        <taxon>Chytriomyces</taxon>
    </lineage>
</organism>
<feature type="domain" description="DOMON" evidence="2">
    <location>
        <begin position="20"/>
        <end position="143"/>
    </location>
</feature>
<gene>
    <name evidence="3" type="ORF">CcCBS67573_g03253</name>
</gene>
<proteinExistence type="predicted"/>
<dbReference type="PROSITE" id="PS50836">
    <property type="entry name" value="DOMON"/>
    <property type="match status" value="1"/>
</dbReference>
<sequence>MIAIALLVAAHAAYALSDTAGLGFSFTATSSDATSATVCINGKVALNNYIGFGIATSVDSAAGMTGADLTVVYADDAGKVQLISATAAAGHAFTPVTSVKTLTAASSYTNGELTACFTRSMEANGSGSLALVNGPGGYIWSTGNIVSGSPTHHTQKGKIPNAMLFAAAAGSAASSSAAAAPTAAATASGAAAGAATSAAAGAAATTAGAAAAASKSSSAENVLVSAFAVMISALVY</sequence>
<keyword evidence="4" id="KW-1185">Reference proteome</keyword>
<dbReference type="EMBL" id="QEAP01000079">
    <property type="protein sequence ID" value="TPX75487.1"/>
    <property type="molecule type" value="Genomic_DNA"/>
</dbReference>
<dbReference type="Proteomes" id="UP000320333">
    <property type="component" value="Unassembled WGS sequence"/>
</dbReference>
<comment type="caution">
    <text evidence="3">The sequence shown here is derived from an EMBL/GenBank/DDBJ whole genome shotgun (WGS) entry which is preliminary data.</text>
</comment>
<evidence type="ECO:0000256" key="1">
    <source>
        <dbReference type="SAM" id="SignalP"/>
    </source>
</evidence>
<reference evidence="3 4" key="1">
    <citation type="journal article" date="2019" name="Sci. Rep.">
        <title>Comparative genomics of chytrid fungi reveal insights into the obligate biotrophic and pathogenic lifestyle of Synchytrium endobioticum.</title>
        <authorList>
            <person name="van de Vossenberg B.T.L.H."/>
            <person name="Warris S."/>
            <person name="Nguyen H.D.T."/>
            <person name="van Gent-Pelzer M.P.E."/>
            <person name="Joly D.L."/>
            <person name="van de Geest H.C."/>
            <person name="Bonants P.J.M."/>
            <person name="Smith D.S."/>
            <person name="Levesque C.A."/>
            <person name="van der Lee T.A.J."/>
        </authorList>
    </citation>
    <scope>NUCLEOTIDE SEQUENCE [LARGE SCALE GENOMIC DNA]</scope>
    <source>
        <strain evidence="3 4">CBS 675.73</strain>
    </source>
</reference>
<feature type="signal peptide" evidence="1">
    <location>
        <begin position="1"/>
        <end position="15"/>
    </location>
</feature>
<feature type="chain" id="PRO_5021479808" description="DOMON domain-containing protein" evidence="1">
    <location>
        <begin position="16"/>
        <end position="236"/>
    </location>
</feature>
<name>A0A507FKA3_9FUNG</name>
<evidence type="ECO:0000313" key="3">
    <source>
        <dbReference type="EMBL" id="TPX75487.1"/>
    </source>
</evidence>
<dbReference type="AlphaFoldDB" id="A0A507FKA3"/>
<dbReference type="InterPro" id="IPR005018">
    <property type="entry name" value="DOMON_domain"/>
</dbReference>
<dbReference type="OrthoDB" id="2145525at2759"/>
<accession>A0A507FKA3</accession>
<evidence type="ECO:0000259" key="2">
    <source>
        <dbReference type="PROSITE" id="PS50836"/>
    </source>
</evidence>